<dbReference type="AlphaFoldDB" id="A0A1S2MEV3"/>
<protein>
    <submittedName>
        <fullName evidence="7">Cytochrome C assembly protein</fullName>
    </submittedName>
    <submittedName>
        <fullName evidence="8">Cytochrome c biogenesis protein CcsA</fullName>
    </submittedName>
</protein>
<feature type="domain" description="Cytochrome c assembly protein" evidence="6">
    <location>
        <begin position="70"/>
        <end position="270"/>
    </location>
</feature>
<feature type="transmembrane region" description="Helical" evidence="5">
    <location>
        <begin position="247"/>
        <end position="268"/>
    </location>
</feature>
<dbReference type="Proteomes" id="UP000180175">
    <property type="component" value="Chromosome"/>
</dbReference>
<reference evidence="8 9" key="3">
    <citation type="journal article" date="2019" name="Int. J. Syst. Evol. Microbiol.">
        <title>Anaerobacillus isosaccharinicus sp. nov., an alkaliphilic bacterium which degrades isosaccharinic acid.</title>
        <authorList>
            <person name="Bassil N.M."/>
            <person name="Lloyd J.R."/>
        </authorList>
    </citation>
    <scope>NUCLEOTIDE SEQUENCE [LARGE SCALE GENOMIC DNA]</scope>
    <source>
        <strain evidence="8 9">NB2006</strain>
    </source>
</reference>
<dbReference type="RefSeq" id="WP_071315746.1">
    <property type="nucleotide sequence ID" value="NZ_CP063356.2"/>
</dbReference>
<keyword evidence="2 5" id="KW-0812">Transmembrane</keyword>
<dbReference type="GO" id="GO:0017004">
    <property type="term" value="P:cytochrome complex assembly"/>
    <property type="evidence" value="ECO:0007669"/>
    <property type="project" value="InterPro"/>
</dbReference>
<feature type="transmembrane region" description="Helical" evidence="5">
    <location>
        <begin position="213"/>
        <end position="235"/>
    </location>
</feature>
<keyword evidence="9" id="KW-1185">Reference proteome</keyword>
<dbReference type="InterPro" id="IPR002541">
    <property type="entry name" value="Cyt_c_assembly"/>
</dbReference>
<name>A0A1S2MEV3_9BACI</name>
<feature type="transmembrane region" description="Helical" evidence="5">
    <location>
        <begin position="70"/>
        <end position="90"/>
    </location>
</feature>
<feature type="transmembrane region" description="Helical" evidence="5">
    <location>
        <begin position="6"/>
        <end position="25"/>
    </location>
</feature>
<reference evidence="7 9" key="1">
    <citation type="submission" date="2016-10" db="EMBL/GenBank/DDBJ databases">
        <title>Draft genome sequences of four alkaliphilic bacteria belonging to the Anaerobacillus genus.</title>
        <authorList>
            <person name="Bassil N.M."/>
            <person name="Lloyd J.R."/>
        </authorList>
    </citation>
    <scope>NUCLEOTIDE SEQUENCE [LARGE SCALE GENOMIC DNA]</scope>
    <source>
        <strain evidence="7 9">NB2006</strain>
    </source>
</reference>
<dbReference type="PANTHER" id="PTHR30071">
    <property type="entry name" value="HEME EXPORTER PROTEIN C"/>
    <property type="match status" value="1"/>
</dbReference>
<comment type="subcellular location">
    <subcellularLocation>
        <location evidence="1">Membrane</location>
        <topology evidence="1">Multi-pass membrane protein</topology>
    </subcellularLocation>
</comment>
<keyword evidence="3 5" id="KW-1133">Transmembrane helix</keyword>
<evidence type="ECO:0000256" key="2">
    <source>
        <dbReference type="ARBA" id="ARBA00022692"/>
    </source>
</evidence>
<evidence type="ECO:0000313" key="7">
    <source>
        <dbReference type="EMBL" id="OIJ23084.1"/>
    </source>
</evidence>
<feature type="transmembrane region" description="Helical" evidence="5">
    <location>
        <begin position="125"/>
        <end position="157"/>
    </location>
</feature>
<evidence type="ECO:0000256" key="4">
    <source>
        <dbReference type="ARBA" id="ARBA00023136"/>
    </source>
</evidence>
<evidence type="ECO:0000256" key="3">
    <source>
        <dbReference type="ARBA" id="ARBA00022989"/>
    </source>
</evidence>
<dbReference type="Pfam" id="PF01578">
    <property type="entry name" value="Cytochrom_C_asm"/>
    <property type="match status" value="1"/>
</dbReference>
<reference evidence="8 9" key="2">
    <citation type="journal article" date="2017" name="Genome Announc.">
        <title>Draft Genome Sequences of Four Alkaliphilic Bacteria Belonging to the Anaerobacillus Genus.</title>
        <authorList>
            <person name="Bassil N.M."/>
            <person name="Lloyd J.R."/>
        </authorList>
    </citation>
    <scope>NUCLEOTIDE SEQUENCE [LARGE SCALE GENOMIC DNA]</scope>
    <source>
        <strain evidence="8 9">NB2006</strain>
    </source>
</reference>
<sequence>MLNLLNFLYVFTVILYCLSVVGYFIDFLHNNQKVNRISFWLLSIVWVLQTIFFILRMIEFNRLPIMTSFEGLFFFAWIIVSVSLIINWFFKVDFFVFFTNIFGFAIMAFSVFIPTGDVSAALQELLIFELLFIHVTLVLLSYGAFTFAFIFSIMYYYQHQMLKKKRWGKRLFRFGDLSKSEHLAFMFTMLGFPLLLMGVILGIIWAAVALDQIPWFDAKVITSVLVLIVYGYYLYKTVVKKIRGYSLVLLNIAGFLLILINYFLSGALSKFHLWY</sequence>
<feature type="transmembrane region" description="Helical" evidence="5">
    <location>
        <begin position="95"/>
        <end position="113"/>
    </location>
</feature>
<dbReference type="EMBL" id="CP063356">
    <property type="protein sequence ID" value="QOY34003.1"/>
    <property type="molecule type" value="Genomic_DNA"/>
</dbReference>
<proteinExistence type="predicted"/>
<accession>A0A1S2MEV3</accession>
<evidence type="ECO:0000259" key="6">
    <source>
        <dbReference type="Pfam" id="PF01578"/>
    </source>
</evidence>
<evidence type="ECO:0000313" key="9">
    <source>
        <dbReference type="Proteomes" id="UP000180175"/>
    </source>
</evidence>
<gene>
    <name evidence="8" type="primary">ccsA</name>
    <name evidence="8" type="ORF">AWH56_014755</name>
    <name evidence="7" type="ORF">AWH56_02835</name>
</gene>
<dbReference type="InterPro" id="IPR045062">
    <property type="entry name" value="Cyt_c_biogenesis_CcsA/CcmC"/>
</dbReference>
<dbReference type="EMBL" id="LQXD01000005">
    <property type="protein sequence ID" value="OIJ23084.1"/>
    <property type="molecule type" value="Genomic_DNA"/>
</dbReference>
<feature type="transmembrane region" description="Helical" evidence="5">
    <location>
        <begin position="183"/>
        <end position="207"/>
    </location>
</feature>
<organism evidence="7 9">
    <name type="scientific">Anaerobacillus isosaccharinicus</name>
    <dbReference type="NCBI Taxonomy" id="1532552"/>
    <lineage>
        <taxon>Bacteria</taxon>
        <taxon>Bacillati</taxon>
        <taxon>Bacillota</taxon>
        <taxon>Bacilli</taxon>
        <taxon>Bacillales</taxon>
        <taxon>Bacillaceae</taxon>
        <taxon>Anaerobacillus</taxon>
    </lineage>
</organism>
<dbReference type="OrthoDB" id="2417400at2"/>
<dbReference type="KEGG" id="aia:AWH56_014755"/>
<feature type="transmembrane region" description="Helical" evidence="5">
    <location>
        <begin position="37"/>
        <end position="58"/>
    </location>
</feature>
<dbReference type="PANTHER" id="PTHR30071:SF15">
    <property type="entry name" value="PROTEIN HEMX"/>
    <property type="match status" value="1"/>
</dbReference>
<evidence type="ECO:0000313" key="8">
    <source>
        <dbReference type="EMBL" id="QOY34003.1"/>
    </source>
</evidence>
<reference evidence="8" key="4">
    <citation type="submission" date="2020-10" db="EMBL/GenBank/DDBJ databases">
        <authorList>
            <person name="Bassil N.M."/>
            <person name="Lloyd J.R."/>
        </authorList>
    </citation>
    <scope>NUCLEOTIDE SEQUENCE</scope>
    <source>
        <strain evidence="8">NB2006</strain>
    </source>
</reference>
<dbReference type="GO" id="GO:0020037">
    <property type="term" value="F:heme binding"/>
    <property type="evidence" value="ECO:0007669"/>
    <property type="project" value="InterPro"/>
</dbReference>
<evidence type="ECO:0000256" key="1">
    <source>
        <dbReference type="ARBA" id="ARBA00004141"/>
    </source>
</evidence>
<dbReference type="GO" id="GO:0005886">
    <property type="term" value="C:plasma membrane"/>
    <property type="evidence" value="ECO:0007669"/>
    <property type="project" value="TreeGrafter"/>
</dbReference>
<evidence type="ECO:0000256" key="5">
    <source>
        <dbReference type="SAM" id="Phobius"/>
    </source>
</evidence>
<keyword evidence="4 5" id="KW-0472">Membrane</keyword>